<dbReference type="EMBL" id="KB733478">
    <property type="protein sequence ID" value="ENI00085.1"/>
    <property type="molecule type" value="Genomic_DNA"/>
</dbReference>
<dbReference type="HOGENOM" id="CLU_1517729_0_0_1"/>
<accession>N4WL97</accession>
<dbReference type="Proteomes" id="UP000012338">
    <property type="component" value="Unassembled WGS sequence"/>
</dbReference>
<evidence type="ECO:0000313" key="3">
    <source>
        <dbReference type="Proteomes" id="UP000012338"/>
    </source>
</evidence>
<reference evidence="2 3" key="1">
    <citation type="journal article" date="2012" name="PLoS Pathog.">
        <title>Diverse lifestyles and strategies of plant pathogenesis encoded in the genomes of eighteen Dothideomycetes fungi.</title>
        <authorList>
            <person name="Ohm R.A."/>
            <person name="Feau N."/>
            <person name="Henrissat B."/>
            <person name="Schoch C.L."/>
            <person name="Horwitz B.A."/>
            <person name="Barry K.W."/>
            <person name="Condon B.J."/>
            <person name="Copeland A.C."/>
            <person name="Dhillon B."/>
            <person name="Glaser F."/>
            <person name="Hesse C.N."/>
            <person name="Kosti I."/>
            <person name="LaButti K."/>
            <person name="Lindquist E.A."/>
            <person name="Lucas S."/>
            <person name="Salamov A.A."/>
            <person name="Bradshaw R.E."/>
            <person name="Ciuffetti L."/>
            <person name="Hamelin R.C."/>
            <person name="Kema G.H.J."/>
            <person name="Lawrence C."/>
            <person name="Scott J.A."/>
            <person name="Spatafora J.W."/>
            <person name="Turgeon B.G."/>
            <person name="de Wit P.J.G.M."/>
            <person name="Zhong S."/>
            <person name="Goodwin S.B."/>
            <person name="Grigoriev I.V."/>
        </authorList>
    </citation>
    <scope>NUCLEOTIDE SEQUENCE [LARGE SCALE GENOMIC DNA]</scope>
    <source>
        <strain evidence="3">C4 / ATCC 48331 / race T</strain>
    </source>
</reference>
<feature type="region of interest" description="Disordered" evidence="1">
    <location>
        <begin position="132"/>
        <end position="160"/>
    </location>
</feature>
<gene>
    <name evidence="2" type="ORF">COCC4DRAFT_65812</name>
</gene>
<evidence type="ECO:0000256" key="1">
    <source>
        <dbReference type="SAM" id="MobiDB-lite"/>
    </source>
</evidence>
<reference evidence="3" key="2">
    <citation type="journal article" date="2013" name="PLoS Genet.">
        <title>Comparative genome structure, secondary metabolite, and effector coding capacity across Cochliobolus pathogens.</title>
        <authorList>
            <person name="Condon B.J."/>
            <person name="Leng Y."/>
            <person name="Wu D."/>
            <person name="Bushley K.E."/>
            <person name="Ohm R.A."/>
            <person name="Otillar R."/>
            <person name="Martin J."/>
            <person name="Schackwitz W."/>
            <person name="Grimwood J."/>
            <person name="MohdZainudin N."/>
            <person name="Xue C."/>
            <person name="Wang R."/>
            <person name="Manning V.A."/>
            <person name="Dhillon B."/>
            <person name="Tu Z.J."/>
            <person name="Steffenson B.J."/>
            <person name="Salamov A."/>
            <person name="Sun H."/>
            <person name="Lowry S."/>
            <person name="LaButti K."/>
            <person name="Han J."/>
            <person name="Copeland A."/>
            <person name="Lindquist E."/>
            <person name="Barry K."/>
            <person name="Schmutz J."/>
            <person name="Baker S.E."/>
            <person name="Ciuffetti L.M."/>
            <person name="Grigoriev I.V."/>
            <person name="Zhong S."/>
            <person name="Turgeon B.G."/>
        </authorList>
    </citation>
    <scope>NUCLEOTIDE SEQUENCE [LARGE SCALE GENOMIC DNA]</scope>
    <source>
        <strain evidence="3">C4 / ATCC 48331 / race T</strain>
    </source>
</reference>
<dbReference type="AlphaFoldDB" id="N4WL97"/>
<proteinExistence type="predicted"/>
<organism evidence="2 3">
    <name type="scientific">Cochliobolus heterostrophus (strain C4 / ATCC 48331 / race T)</name>
    <name type="common">Southern corn leaf blight fungus</name>
    <name type="synonym">Bipolaris maydis</name>
    <dbReference type="NCBI Taxonomy" id="665024"/>
    <lineage>
        <taxon>Eukaryota</taxon>
        <taxon>Fungi</taxon>
        <taxon>Dikarya</taxon>
        <taxon>Ascomycota</taxon>
        <taxon>Pezizomycotina</taxon>
        <taxon>Dothideomycetes</taxon>
        <taxon>Pleosporomycetidae</taxon>
        <taxon>Pleosporales</taxon>
        <taxon>Pleosporineae</taxon>
        <taxon>Pleosporaceae</taxon>
        <taxon>Bipolaris</taxon>
    </lineage>
</organism>
<dbReference type="OrthoDB" id="3692564at2759"/>
<evidence type="ECO:0000313" key="2">
    <source>
        <dbReference type="EMBL" id="ENI00085.1"/>
    </source>
</evidence>
<feature type="region of interest" description="Disordered" evidence="1">
    <location>
        <begin position="1"/>
        <end position="21"/>
    </location>
</feature>
<keyword evidence="3" id="KW-1185">Reference proteome</keyword>
<feature type="compositionally biased region" description="Basic and acidic residues" evidence="1">
    <location>
        <begin position="139"/>
        <end position="158"/>
    </location>
</feature>
<feature type="compositionally biased region" description="Polar residues" evidence="1">
    <location>
        <begin position="1"/>
        <end position="11"/>
    </location>
</feature>
<protein>
    <submittedName>
        <fullName evidence="2">Uncharacterized protein</fullName>
    </submittedName>
</protein>
<sequence>MPLDSLFTTRGSESRQTKPKAVRKPLFPLPRSITNRKTIFHAGHNPRTHSYSGRPLSATERLHVARQRLRKFEQAQVKKQKRTWRASRARAELVTGAVTSCIIPVPAPGAYLYYKPRSKDPQELGELRRAIEKRRRQKEARARVRAKEKADRKADQKAKQSILRMRMRGLKNRLRLC</sequence>
<name>N4WL97_COCH4</name>